<dbReference type="AlphaFoldDB" id="A0A6M8UUB9"/>
<dbReference type="EMBL" id="CP054212">
    <property type="protein sequence ID" value="QKJ88673.1"/>
    <property type="molecule type" value="Genomic_DNA"/>
</dbReference>
<reference evidence="2 3" key="1">
    <citation type="submission" date="2020-06" db="EMBL/GenBank/DDBJ databases">
        <title>Genome sequence of Paramixta manurensis strain PD-1.</title>
        <authorList>
            <person name="Lee C.W."/>
            <person name="Kim J."/>
        </authorList>
    </citation>
    <scope>NUCLEOTIDE SEQUENCE [LARGE SCALE GENOMIC DNA]</scope>
    <source>
        <strain evidence="2 3">PD-1</strain>
    </source>
</reference>
<proteinExistence type="predicted"/>
<name>A0A6M8UUB9_9GAMM</name>
<evidence type="ECO:0000313" key="2">
    <source>
        <dbReference type="EMBL" id="QKJ88673.1"/>
    </source>
</evidence>
<evidence type="ECO:0000313" key="3">
    <source>
        <dbReference type="Proteomes" id="UP000505325"/>
    </source>
</evidence>
<organism evidence="2 3">
    <name type="scientific">Paramixta manurensis</name>
    <dbReference type="NCBI Taxonomy" id="2740817"/>
    <lineage>
        <taxon>Bacteria</taxon>
        <taxon>Pseudomonadati</taxon>
        <taxon>Pseudomonadota</taxon>
        <taxon>Gammaproteobacteria</taxon>
        <taxon>Enterobacterales</taxon>
        <taxon>Erwiniaceae</taxon>
        <taxon>Paramixta</taxon>
    </lineage>
</organism>
<feature type="domain" description="Abortive phage infection protein C-terminal" evidence="1">
    <location>
        <begin position="240"/>
        <end position="378"/>
    </location>
</feature>
<evidence type="ECO:0000259" key="1">
    <source>
        <dbReference type="Pfam" id="PF10592"/>
    </source>
</evidence>
<dbReference type="Proteomes" id="UP000505325">
    <property type="component" value="Chromosome"/>
</dbReference>
<gene>
    <name evidence="2" type="ORF">PMPD1_3760</name>
</gene>
<dbReference type="InterPro" id="IPR018891">
    <property type="entry name" value="AIPR_C"/>
</dbReference>
<dbReference type="RefSeq" id="WP_173635523.1">
    <property type="nucleotide sequence ID" value="NZ_CP054212.1"/>
</dbReference>
<protein>
    <submittedName>
        <fullName evidence="2">AIPR family protein</fullName>
    </submittedName>
</protein>
<accession>A0A6M8UUB9</accession>
<sequence>MAQLHVRHIKQAVLKDFNHLLAQDDLKNKSDSDKEDAILTRAQMAYVLSFISGCDNEQAANSITDGYLDNGIDSIFYSRVNQVLYFGQSKWRNNGNGSIDVGSVRKFLSGINKIINSNYSRVSDKIKEKQVEIEDALDNVNIKIVFLLCYTGNDKASDDVIEALDDFVENLNDSSDIFSYKIIKQQDIHNSVSAGKKKKIDLEVLLSHWGSVKNPYLSFYGQVAASDLAQWYKSHQENLFSPNIRMFLGSTEVNNSIISTLKSEPEKFWYFNNGITALCDKIVKKAIGGGTKEHGQFCCYGLTIVNGAQTVGSIASANQDIPEKVEHAKVPLRIISLESCPPQLEVEITKKNNTQNKIEKRDFVSLDSNQERLRVEMLMDDKEYKYKSGDVVSNPENQCGLEEATIARACAQSDISLVVDAKSGIGRLWDDIGKAPYTILFNKSLTGPQLWRLIQVYRYIEIRLTHLKKTIEGKERAISVHGNRFITHIVMQSATFDISNGSEKISHSEIEEIYKLCSFAVTTTHKKLNRKYPDSYVANVFKNQMKSADLKELVLKDIIKEMNKKKN</sequence>
<dbReference type="KEGG" id="pmak:PMPD1_3760"/>
<dbReference type="Pfam" id="PF10592">
    <property type="entry name" value="AIPR"/>
    <property type="match status" value="1"/>
</dbReference>
<keyword evidence="3" id="KW-1185">Reference proteome</keyword>